<dbReference type="EMBL" id="CP159256">
    <property type="protein sequence ID" value="XCG52173.1"/>
    <property type="molecule type" value="Genomic_DNA"/>
</dbReference>
<sequence>MIDSLKARFIGVSSAPIADSVVDDPAAQLVYVLADPVDEAKPRSLISYLGEPPESIGEILNSVAVACRLRDEYPVVVMSELRPDLIAVNVVPIEFIPTRRHLPFAASEYERYIRRRWSLILMKWNFSKQIELGKSFDDFVIDQLR</sequence>
<name>A0AAU8CYV5_9HYPH</name>
<accession>A0AAU8CYV5</accession>
<organism evidence="1">
    <name type="scientific">Mesorhizobium sp. WSM2240</name>
    <dbReference type="NCBI Taxonomy" id="3228851"/>
    <lineage>
        <taxon>Bacteria</taxon>
        <taxon>Pseudomonadati</taxon>
        <taxon>Pseudomonadota</taxon>
        <taxon>Alphaproteobacteria</taxon>
        <taxon>Hyphomicrobiales</taxon>
        <taxon>Phyllobacteriaceae</taxon>
        <taxon>Mesorhizobium</taxon>
    </lineage>
</organism>
<geneLocation type="plasmid" evidence="1">
    <name>pMk2240A</name>
</geneLocation>
<keyword evidence="1" id="KW-0614">Plasmid</keyword>
<dbReference type="AlphaFoldDB" id="A0AAU8CYV5"/>
<gene>
    <name evidence="1" type="ORF">ABVK50_32275</name>
</gene>
<protein>
    <submittedName>
        <fullName evidence="1">Uncharacterized protein</fullName>
    </submittedName>
</protein>
<evidence type="ECO:0000313" key="1">
    <source>
        <dbReference type="EMBL" id="XCG52173.1"/>
    </source>
</evidence>
<proteinExistence type="predicted"/>
<reference evidence="1" key="1">
    <citation type="submission" date="2024-06" db="EMBL/GenBank/DDBJ databases">
        <title>Mesorhizobium karijinii sp. nov., a symbiont of the iconic Swainsona formosa from arid Australia.</title>
        <authorList>
            <person name="Hill Y.J."/>
            <person name="Watkin E.L.J."/>
            <person name="O'Hara G.W."/>
            <person name="Terpolilli J."/>
            <person name="Tye M.L."/>
            <person name="Kohlmeier M.G."/>
        </authorList>
    </citation>
    <scope>NUCLEOTIDE SEQUENCE</scope>
    <source>
        <strain evidence="1">WSM2240</strain>
        <plasmid evidence="1">pMk2240A</plasmid>
    </source>
</reference>
<dbReference type="RefSeq" id="WP_353646380.1">
    <property type="nucleotide sequence ID" value="NZ_CP159256.1"/>
</dbReference>